<dbReference type="WBParaSite" id="DME_0000825501-mRNA-1">
    <property type="protein sequence ID" value="DME_0000825501-mRNA-1"/>
    <property type="gene ID" value="DME_0000825501"/>
</dbReference>
<keyword evidence="2" id="KW-0812">Transmembrane</keyword>
<dbReference type="Pfam" id="PF00450">
    <property type="entry name" value="Peptidase_S10"/>
    <property type="match status" value="3"/>
</dbReference>
<gene>
    <name evidence="3" type="ORF">DME_LOCUS10316</name>
</gene>
<dbReference type="SUPFAM" id="SSF53474">
    <property type="entry name" value="alpha/beta-Hydrolases"/>
    <property type="match status" value="2"/>
</dbReference>
<evidence type="ECO:0000256" key="1">
    <source>
        <dbReference type="ARBA" id="ARBA00009431"/>
    </source>
</evidence>
<dbReference type="InterPro" id="IPR001563">
    <property type="entry name" value="Peptidase_S10"/>
</dbReference>
<organism evidence="4 6">
    <name type="scientific">Dracunculus medinensis</name>
    <name type="common">Guinea worm</name>
    <dbReference type="NCBI Taxonomy" id="318479"/>
    <lineage>
        <taxon>Eukaryota</taxon>
        <taxon>Metazoa</taxon>
        <taxon>Ecdysozoa</taxon>
        <taxon>Nematoda</taxon>
        <taxon>Chromadorea</taxon>
        <taxon>Rhabditida</taxon>
        <taxon>Spirurina</taxon>
        <taxon>Dracunculoidea</taxon>
        <taxon>Dracunculidae</taxon>
        <taxon>Dracunculus</taxon>
    </lineage>
</organism>
<keyword evidence="5" id="KW-1185">Reference proteome</keyword>
<evidence type="ECO:0000313" key="3">
    <source>
        <dbReference type="EMBL" id="VDN60343.1"/>
    </source>
</evidence>
<keyword evidence="2" id="KW-0472">Membrane</keyword>
<dbReference type="STRING" id="318479.A0A0N4UKI6"/>
<reference evidence="6" key="1">
    <citation type="submission" date="2016-04" db="UniProtKB">
        <authorList>
            <consortium name="WormBaseParasite"/>
        </authorList>
    </citation>
    <scope>IDENTIFICATION</scope>
</reference>
<sequence length="764" mass="86020">MTAADERVKDGRDGRPEEEFQFCGVGYMMLDLGRGNEPLFAFSLWIIGTLVGYLLAQVKLHSIVPLRSNYNGDHLSKCRTSAQLLVELPDAPTNNLTIYAGYFPFSDEEKIHYTFVHAETNSNESPVIVWMANKVGCSNYWPLFSSIGPFQITKNSQVLAENPNSWTKHANLLVIDIPGGIGYSLVSPSRLYTDDDLINIYVKVLQQFQLKFPAFKGVFGLNFRFADDLVFKMANMYYYGLVSENEIGINPYNLHMPCAVNDENNERQCYDVSEFTSYFNREDVRNAFYVLPEVNSWEKCAKVKNFEKKDHDFNRMIRKTIDNDIKLFLINGDLSINNFVIPQRIVHDLGYPQLSAKKAFSINDVVSGFITEYKGVDFATILGGAAVAAHLLVELPGAPPNNLSIYSGYLWDGRKGRIHYIFTKAEENPETSPLIIWMACQLGCSNYWPMFSSFGPFRINKVDQTLKINSKAWTKVANLLVIDVPGGIGYSLGYNPVIFKNDLMAIYKNVLEQFFINYPEHKQNDLYLAGSAASTWIIPSFIKYITELETADSSKLKGAIILNPAIGSSAVSTLSIAYMYYHGFVDEKNFRYLVSNCCNGDIDHCLVLNMDSECMKLSLDTTIEVKISGINPYNIYEPCQTMSPPSNFTRKNGGENDPPISASCQDHNEFLSYFNRPDVQVALEAVPDDCSKISFPEEHDEIALMKTLIDSGMKLLLLNGDSDIINPLTGTQQSSLDLGYEGGDYLCSNKADVMLHFIRTFLEK</sequence>
<evidence type="ECO:0000313" key="5">
    <source>
        <dbReference type="Proteomes" id="UP000274756"/>
    </source>
</evidence>
<dbReference type="Proteomes" id="UP000274756">
    <property type="component" value="Unassembled WGS sequence"/>
</dbReference>
<dbReference type="GO" id="GO:0006508">
    <property type="term" value="P:proteolysis"/>
    <property type="evidence" value="ECO:0007669"/>
    <property type="project" value="InterPro"/>
</dbReference>
<dbReference type="PRINTS" id="PR00724">
    <property type="entry name" value="CRBOXYPTASEC"/>
</dbReference>
<evidence type="ECO:0000256" key="2">
    <source>
        <dbReference type="SAM" id="Phobius"/>
    </source>
</evidence>
<proteinExistence type="inferred from homology"/>
<keyword evidence="2" id="KW-1133">Transmembrane helix</keyword>
<comment type="similarity">
    <text evidence="1">Belongs to the peptidase S10 family.</text>
</comment>
<accession>A0A0N4UKI6</accession>
<evidence type="ECO:0000313" key="6">
    <source>
        <dbReference type="WBParaSite" id="DME_0000825501-mRNA-1"/>
    </source>
</evidence>
<dbReference type="GO" id="GO:0004185">
    <property type="term" value="F:serine-type carboxypeptidase activity"/>
    <property type="evidence" value="ECO:0007669"/>
    <property type="project" value="InterPro"/>
</dbReference>
<dbReference type="InterPro" id="IPR029058">
    <property type="entry name" value="AB_hydrolase_fold"/>
</dbReference>
<dbReference type="Gene3D" id="3.40.50.1820">
    <property type="entry name" value="alpha/beta hydrolase"/>
    <property type="match status" value="3"/>
</dbReference>
<dbReference type="PANTHER" id="PTHR11802">
    <property type="entry name" value="SERINE PROTEASE FAMILY S10 SERINE CARBOXYPEPTIDASE"/>
    <property type="match status" value="1"/>
</dbReference>
<reference evidence="3 5" key="2">
    <citation type="submission" date="2018-11" db="EMBL/GenBank/DDBJ databases">
        <authorList>
            <consortium name="Pathogen Informatics"/>
        </authorList>
    </citation>
    <scope>NUCLEOTIDE SEQUENCE [LARGE SCALE GENOMIC DNA]</scope>
</reference>
<protein>
    <submittedName>
        <fullName evidence="6">Lysosomal Pro-X carboxypeptidase</fullName>
    </submittedName>
</protein>
<dbReference type="AlphaFoldDB" id="A0A0N4UKI6"/>
<evidence type="ECO:0000313" key="4">
    <source>
        <dbReference type="Proteomes" id="UP000038040"/>
    </source>
</evidence>
<name>A0A0N4UKI6_DRAME</name>
<dbReference type="EMBL" id="UYYG01001211">
    <property type="protein sequence ID" value="VDN60343.1"/>
    <property type="molecule type" value="Genomic_DNA"/>
</dbReference>
<feature type="transmembrane region" description="Helical" evidence="2">
    <location>
        <begin position="38"/>
        <end position="56"/>
    </location>
</feature>
<dbReference type="Proteomes" id="UP000038040">
    <property type="component" value="Unplaced"/>
</dbReference>
<dbReference type="OrthoDB" id="443318at2759"/>